<reference evidence="1 2" key="1">
    <citation type="journal article" date="2020" name="ISME J.">
        <title>Uncovering the hidden diversity of litter-decomposition mechanisms in mushroom-forming fungi.</title>
        <authorList>
            <person name="Floudas D."/>
            <person name="Bentzer J."/>
            <person name="Ahren D."/>
            <person name="Johansson T."/>
            <person name="Persson P."/>
            <person name="Tunlid A."/>
        </authorList>
    </citation>
    <scope>NUCLEOTIDE SEQUENCE [LARGE SCALE GENOMIC DNA]</scope>
    <source>
        <strain evidence="1 2">CBS 291.85</strain>
    </source>
</reference>
<comment type="caution">
    <text evidence="1">The sequence shown here is derived from an EMBL/GenBank/DDBJ whole genome shotgun (WGS) entry which is preliminary data.</text>
</comment>
<protein>
    <recommendedName>
        <fullName evidence="3">RRM domain-containing protein</fullName>
    </recommendedName>
</protein>
<organism evidence="1 2">
    <name type="scientific">Tetrapyrgos nigripes</name>
    <dbReference type="NCBI Taxonomy" id="182062"/>
    <lineage>
        <taxon>Eukaryota</taxon>
        <taxon>Fungi</taxon>
        <taxon>Dikarya</taxon>
        <taxon>Basidiomycota</taxon>
        <taxon>Agaricomycotina</taxon>
        <taxon>Agaricomycetes</taxon>
        <taxon>Agaricomycetidae</taxon>
        <taxon>Agaricales</taxon>
        <taxon>Marasmiineae</taxon>
        <taxon>Marasmiaceae</taxon>
        <taxon>Tetrapyrgos</taxon>
    </lineage>
</organism>
<sequence>MNFRTVSRKALLTSASTARHIELQNIPSSVTPADIRRLLFRSKVKDVQDVSIIYRRFMPTGRALLALNEPSYTNDNLRALENASFAGVRIQSEAKVETAPRKNYVERIGDGPHGNTWNGGKNVFIWNLHPSTPTATIRSLLEGFELASVEDSLLKLSYSRAATSSGFLVRLSTESEAQRVVRTLHMTDLEPEKYGPAHPIRAHVVF</sequence>
<evidence type="ECO:0008006" key="3">
    <source>
        <dbReference type="Google" id="ProtNLM"/>
    </source>
</evidence>
<evidence type="ECO:0000313" key="2">
    <source>
        <dbReference type="Proteomes" id="UP000559256"/>
    </source>
</evidence>
<evidence type="ECO:0000313" key="1">
    <source>
        <dbReference type="EMBL" id="KAF5365785.1"/>
    </source>
</evidence>
<keyword evidence="2" id="KW-1185">Reference proteome</keyword>
<dbReference type="OrthoDB" id="5541797at2759"/>
<name>A0A8H5GJ99_9AGAR</name>
<gene>
    <name evidence="1" type="ORF">D9758_003262</name>
</gene>
<dbReference type="CDD" id="cd00590">
    <property type="entry name" value="RRM_SF"/>
    <property type="match status" value="1"/>
</dbReference>
<dbReference type="EMBL" id="JAACJM010000026">
    <property type="protein sequence ID" value="KAF5365785.1"/>
    <property type="molecule type" value="Genomic_DNA"/>
</dbReference>
<proteinExistence type="predicted"/>
<dbReference type="Proteomes" id="UP000559256">
    <property type="component" value="Unassembled WGS sequence"/>
</dbReference>
<accession>A0A8H5GJ99</accession>
<dbReference type="AlphaFoldDB" id="A0A8H5GJ99"/>